<protein>
    <submittedName>
        <fullName evidence="3">Uncharacterized protein LOC113798656</fullName>
    </submittedName>
</protein>
<dbReference type="Proteomes" id="UP000515146">
    <property type="component" value="Unplaced"/>
</dbReference>
<dbReference type="OrthoDB" id="10466849at2759"/>
<gene>
    <name evidence="3" type="primary">LOC113798656</name>
</gene>
<evidence type="ECO:0000256" key="1">
    <source>
        <dbReference type="SAM" id="Coils"/>
    </source>
</evidence>
<dbReference type="KEGG" id="dpte:113798656"/>
<evidence type="ECO:0000313" key="2">
    <source>
        <dbReference type="Proteomes" id="UP000515146"/>
    </source>
</evidence>
<organism evidence="2 3">
    <name type="scientific">Dermatophagoides pteronyssinus</name>
    <name type="common">European house dust mite</name>
    <dbReference type="NCBI Taxonomy" id="6956"/>
    <lineage>
        <taxon>Eukaryota</taxon>
        <taxon>Metazoa</taxon>
        <taxon>Ecdysozoa</taxon>
        <taxon>Arthropoda</taxon>
        <taxon>Chelicerata</taxon>
        <taxon>Arachnida</taxon>
        <taxon>Acari</taxon>
        <taxon>Acariformes</taxon>
        <taxon>Sarcoptiformes</taxon>
        <taxon>Astigmata</taxon>
        <taxon>Psoroptidia</taxon>
        <taxon>Analgoidea</taxon>
        <taxon>Pyroglyphidae</taxon>
        <taxon>Dermatophagoidinae</taxon>
        <taxon>Dermatophagoides</taxon>
    </lineage>
</organism>
<sequence length="106" mass="12818">MEAVRKSLHCLSSPDYICQDIFSLLEQEFNEYDQNLMAIIQRDRLFILTLLKNAKLFQDRLDELKLRLQQLRQRLIQCQSCFQFDNQISQLWIEIIEKRSLLNLLK</sequence>
<feature type="coiled-coil region" evidence="1">
    <location>
        <begin position="54"/>
        <end position="81"/>
    </location>
</feature>
<proteinExistence type="predicted"/>
<evidence type="ECO:0000313" key="3">
    <source>
        <dbReference type="RefSeq" id="XP_027205020.1"/>
    </source>
</evidence>
<keyword evidence="1" id="KW-0175">Coiled coil</keyword>
<dbReference type="RefSeq" id="XP_027205020.1">
    <property type="nucleotide sequence ID" value="XM_027349219.1"/>
</dbReference>
<accession>A0A6P6YIB5</accession>
<name>A0A6P6YIB5_DERPT</name>
<dbReference type="AlphaFoldDB" id="A0A6P6YIB5"/>
<keyword evidence="2" id="KW-1185">Reference proteome</keyword>
<dbReference type="InParanoid" id="A0A6P6YIB5"/>
<reference evidence="3" key="1">
    <citation type="submission" date="2025-08" db="UniProtKB">
        <authorList>
            <consortium name="RefSeq"/>
        </authorList>
    </citation>
    <scope>IDENTIFICATION</scope>
    <source>
        <strain evidence="3">Airmid</strain>
    </source>
</reference>